<dbReference type="EMBL" id="KN122054">
    <property type="protein sequence ID" value="KFO33778.1"/>
    <property type="molecule type" value="Genomic_DNA"/>
</dbReference>
<reference evidence="1 2" key="1">
    <citation type="submission" date="2013-11" db="EMBL/GenBank/DDBJ databases">
        <title>The Damaraland mole rat (Fukomys damarensis) genome and evolution of African mole rats.</title>
        <authorList>
            <person name="Gladyshev V.N."/>
            <person name="Fang X."/>
        </authorList>
    </citation>
    <scope>NUCLEOTIDE SEQUENCE [LARGE SCALE GENOMIC DNA]</scope>
    <source>
        <tissue evidence="1">Liver</tissue>
    </source>
</reference>
<organism evidence="1 2">
    <name type="scientific">Fukomys damarensis</name>
    <name type="common">Damaraland mole rat</name>
    <name type="synonym">Cryptomys damarensis</name>
    <dbReference type="NCBI Taxonomy" id="885580"/>
    <lineage>
        <taxon>Eukaryota</taxon>
        <taxon>Metazoa</taxon>
        <taxon>Chordata</taxon>
        <taxon>Craniata</taxon>
        <taxon>Vertebrata</taxon>
        <taxon>Euteleostomi</taxon>
        <taxon>Mammalia</taxon>
        <taxon>Eutheria</taxon>
        <taxon>Euarchontoglires</taxon>
        <taxon>Glires</taxon>
        <taxon>Rodentia</taxon>
        <taxon>Hystricomorpha</taxon>
        <taxon>Bathyergidae</taxon>
        <taxon>Fukomys</taxon>
    </lineage>
</organism>
<proteinExistence type="predicted"/>
<evidence type="ECO:0000313" key="1">
    <source>
        <dbReference type="EMBL" id="KFO33778.1"/>
    </source>
</evidence>
<sequence>MCPDARAQARGPALNTTQSLRRFALRYLLRMLYAAIGGVGRALPQWIKACDCRASRRPSTNGPVLSVFLASVPGYCRWVPWREATSTLVALCPCA</sequence>
<dbReference type="Proteomes" id="UP000028990">
    <property type="component" value="Unassembled WGS sequence"/>
</dbReference>
<gene>
    <name evidence="1" type="ORF">H920_04772</name>
</gene>
<accession>A0A091DTJ5</accession>
<name>A0A091DTJ5_FUKDA</name>
<protein>
    <submittedName>
        <fullName evidence="1">Uncharacterized protein</fullName>
    </submittedName>
</protein>
<keyword evidence="2" id="KW-1185">Reference proteome</keyword>
<dbReference type="AlphaFoldDB" id="A0A091DTJ5"/>
<evidence type="ECO:0000313" key="2">
    <source>
        <dbReference type="Proteomes" id="UP000028990"/>
    </source>
</evidence>